<feature type="transmembrane region" description="Helical" evidence="1">
    <location>
        <begin position="196"/>
        <end position="221"/>
    </location>
</feature>
<reference evidence="2 3" key="1">
    <citation type="submission" date="2009-03" db="EMBL/GenBank/DDBJ databases">
        <title>Comparison of the complete genome sequences of Rhodococcus erythropolis PR4 and Rhodococcus opacus B4.</title>
        <authorList>
            <person name="Takarada H."/>
            <person name="Sekine M."/>
            <person name="Hosoyama A."/>
            <person name="Yamada R."/>
            <person name="Fujisawa T."/>
            <person name="Omata S."/>
            <person name="Shimizu A."/>
            <person name="Tsukatani N."/>
            <person name="Tanikawa S."/>
            <person name="Fujita N."/>
            <person name="Harayama S."/>
        </authorList>
    </citation>
    <scope>NUCLEOTIDE SEQUENCE [LARGE SCALE GENOMIC DNA]</scope>
    <source>
        <strain evidence="2 3">B4</strain>
    </source>
</reference>
<keyword evidence="1" id="KW-0472">Membrane</keyword>
<keyword evidence="1" id="KW-1133">Transmembrane helix</keyword>
<feature type="transmembrane region" description="Helical" evidence="1">
    <location>
        <begin position="323"/>
        <end position="341"/>
    </location>
</feature>
<accession>C1AR40</accession>
<dbReference type="PATRIC" id="fig|632772.20.peg.310"/>
<feature type="transmembrane region" description="Helical" evidence="1">
    <location>
        <begin position="41"/>
        <end position="62"/>
    </location>
</feature>
<feature type="transmembrane region" description="Helical" evidence="1">
    <location>
        <begin position="170"/>
        <end position="190"/>
    </location>
</feature>
<protein>
    <submittedName>
        <fullName evidence="2">Hypothetical membrane protein</fullName>
    </submittedName>
</protein>
<dbReference type="AlphaFoldDB" id="C1AR40"/>
<dbReference type="Proteomes" id="UP000002212">
    <property type="component" value="Chromosome"/>
</dbReference>
<evidence type="ECO:0000313" key="2">
    <source>
        <dbReference type="EMBL" id="BAH48517.1"/>
    </source>
</evidence>
<dbReference type="EMBL" id="AP011115">
    <property type="protein sequence ID" value="BAH48517.1"/>
    <property type="molecule type" value="Genomic_DNA"/>
</dbReference>
<name>C1AR40_RHOOB</name>
<proteinExistence type="predicted"/>
<feature type="transmembrane region" description="Helical" evidence="1">
    <location>
        <begin position="233"/>
        <end position="251"/>
    </location>
</feature>
<organism evidence="2 3">
    <name type="scientific">Rhodococcus opacus (strain B4)</name>
    <dbReference type="NCBI Taxonomy" id="632772"/>
    <lineage>
        <taxon>Bacteria</taxon>
        <taxon>Bacillati</taxon>
        <taxon>Actinomycetota</taxon>
        <taxon>Actinomycetes</taxon>
        <taxon>Mycobacteriales</taxon>
        <taxon>Nocardiaceae</taxon>
        <taxon>Rhodococcus</taxon>
    </lineage>
</organism>
<feature type="transmembrane region" description="Helical" evidence="1">
    <location>
        <begin position="347"/>
        <end position="367"/>
    </location>
</feature>
<evidence type="ECO:0000256" key="1">
    <source>
        <dbReference type="SAM" id="Phobius"/>
    </source>
</evidence>
<feature type="transmembrane region" description="Helical" evidence="1">
    <location>
        <begin position="122"/>
        <end position="141"/>
    </location>
</feature>
<feature type="transmembrane region" description="Helical" evidence="1">
    <location>
        <begin position="290"/>
        <end position="311"/>
    </location>
</feature>
<sequence length="537" mass="56462">MVFGFGGCAAPPPALYDVAVSTGLLNPPLDRSTPPPVENPYRAPAILAASGAVVAAVLFWVVSGSLTDDAYISLSAARNLAVHGEWAIVHGLTANTSTSPLNVLVLGALTFLTRLWGPGDPLLALGMLNVAVTALLGWVLARIGRRLGLGTFWAALAGALVVFNPFVLSAVGLEVLLIPAAVAVMVWFALDGRAAWFGAAAGMAALVRLDLLVFVLVIAALSPAIRGQVRRALGGFAAIAGPWYLFSWLVLGSALPDTFLIKQGQASDVGGYNYLTGPIMYFESNPWRTVAAFGPAALGLVLLLLALFSYARYRTRPLSVPGAVLALGLSGALYYVAYVVLDTVPYHWYYVAPATTLAMFAVLAAGIHWTAARNTTDRAAVGALAGLLAVLGAGAVYFDVEGGLPWEAPPIFGNWASAQDYERVGRAVGTLVGDAPVRSPGEIGTLAYFCECVIVDEFSDRGLVVEDRLVPRLAEASEPARTLLRANYAFFDYRLAPVNPAFDLRYGEGRGPGGPMSWEVFSAARGVGHFTLVPLAG</sequence>
<evidence type="ECO:0000313" key="3">
    <source>
        <dbReference type="Proteomes" id="UP000002212"/>
    </source>
</evidence>
<keyword evidence="1" id="KW-0812">Transmembrane</keyword>
<dbReference type="HOGENOM" id="CLU_541718_0_0_11"/>
<gene>
    <name evidence="2" type="ordered locus">ROP_02700</name>
</gene>
<dbReference type="STRING" id="632772.ROP_02700"/>
<dbReference type="KEGG" id="rop:ROP_02700"/>
<feature type="transmembrane region" description="Helical" evidence="1">
    <location>
        <begin position="379"/>
        <end position="398"/>
    </location>
</feature>